<dbReference type="EMBL" id="SLWX01000004">
    <property type="protein sequence ID" value="TCO76636.1"/>
    <property type="molecule type" value="Genomic_DNA"/>
</dbReference>
<dbReference type="AlphaFoldDB" id="A0A4R2KZ34"/>
<dbReference type="OrthoDB" id="8909678at2"/>
<comment type="caution">
    <text evidence="6">The sequence shown here is derived from an EMBL/GenBank/DDBJ whole genome shotgun (WGS) entry which is preliminary data.</text>
</comment>
<keyword evidence="2 5" id="KW-0812">Transmembrane</keyword>
<evidence type="ECO:0000313" key="7">
    <source>
        <dbReference type="Proteomes" id="UP000294980"/>
    </source>
</evidence>
<keyword evidence="7" id="KW-1185">Reference proteome</keyword>
<evidence type="ECO:0000256" key="3">
    <source>
        <dbReference type="ARBA" id="ARBA00022989"/>
    </source>
</evidence>
<feature type="transmembrane region" description="Helical" evidence="5">
    <location>
        <begin position="23"/>
        <end position="44"/>
    </location>
</feature>
<evidence type="ECO:0000256" key="4">
    <source>
        <dbReference type="ARBA" id="ARBA00023136"/>
    </source>
</evidence>
<dbReference type="RefSeq" id="WP_117314885.1">
    <property type="nucleotide sequence ID" value="NZ_QQSW01000002.1"/>
</dbReference>
<reference evidence="6 7" key="1">
    <citation type="submission" date="2019-03" db="EMBL/GenBank/DDBJ databases">
        <title>Genomic Encyclopedia of Type Strains, Phase IV (KMG-IV): sequencing the most valuable type-strain genomes for metagenomic binning, comparative biology and taxonomic classification.</title>
        <authorList>
            <person name="Goeker M."/>
        </authorList>
    </citation>
    <scope>NUCLEOTIDE SEQUENCE [LARGE SCALE GENOMIC DNA]</scope>
    <source>
        <strain evidence="6 7">DSM 23344</strain>
    </source>
</reference>
<evidence type="ECO:0000256" key="5">
    <source>
        <dbReference type="SAM" id="Phobius"/>
    </source>
</evidence>
<gene>
    <name evidence="6" type="ORF">EV688_10490</name>
</gene>
<sequence>MRKPLPPRQDALWWWRHPAYRRYMLREATALPLFLYALCLLYGVRELGRGETAFQAWLAFMESPPLIALQAVALLAVLWHAWTWFQLVPKILVIPTRHGTLPGHWLRLAHVVPAALCWLLLPLLAWWALGQFAGGGA</sequence>
<dbReference type="InterPro" id="IPR034804">
    <property type="entry name" value="SQR/QFR_C/D"/>
</dbReference>
<name>A0A4R2KZ34_9GAMM</name>
<feature type="transmembrane region" description="Helical" evidence="5">
    <location>
        <begin position="105"/>
        <end position="129"/>
    </location>
</feature>
<evidence type="ECO:0000313" key="6">
    <source>
        <dbReference type="EMBL" id="TCO76636.1"/>
    </source>
</evidence>
<protein>
    <submittedName>
        <fullName evidence="6">Fumarate reductase subunit C</fullName>
    </submittedName>
</protein>
<keyword evidence="1" id="KW-1003">Cell membrane</keyword>
<accession>A0A4R2KZ34</accession>
<dbReference type="Pfam" id="PF02300">
    <property type="entry name" value="Fumarate_red_C"/>
    <property type="match status" value="1"/>
</dbReference>
<organism evidence="6 7">
    <name type="scientific">Chromatocurvus halotolerans</name>
    <dbReference type="NCBI Taxonomy" id="1132028"/>
    <lineage>
        <taxon>Bacteria</taxon>
        <taxon>Pseudomonadati</taxon>
        <taxon>Pseudomonadota</taxon>
        <taxon>Gammaproteobacteria</taxon>
        <taxon>Cellvibrionales</taxon>
        <taxon>Halieaceae</taxon>
        <taxon>Chromatocurvus</taxon>
    </lineage>
</organism>
<dbReference type="Gene3D" id="1.20.1300.10">
    <property type="entry name" value="Fumarate reductase/succinate dehydrogenase, transmembrane subunit"/>
    <property type="match status" value="1"/>
</dbReference>
<evidence type="ECO:0000256" key="1">
    <source>
        <dbReference type="ARBA" id="ARBA00022475"/>
    </source>
</evidence>
<keyword evidence="4 5" id="KW-0472">Membrane</keyword>
<keyword evidence="3 5" id="KW-1133">Transmembrane helix</keyword>
<feature type="transmembrane region" description="Helical" evidence="5">
    <location>
        <begin position="64"/>
        <end position="85"/>
    </location>
</feature>
<evidence type="ECO:0000256" key="2">
    <source>
        <dbReference type="ARBA" id="ARBA00022692"/>
    </source>
</evidence>
<dbReference type="Proteomes" id="UP000294980">
    <property type="component" value="Unassembled WGS sequence"/>
</dbReference>
<dbReference type="GO" id="GO:0016020">
    <property type="term" value="C:membrane"/>
    <property type="evidence" value="ECO:0007669"/>
    <property type="project" value="InterPro"/>
</dbReference>
<dbReference type="SUPFAM" id="SSF81343">
    <property type="entry name" value="Fumarate reductase respiratory complex transmembrane subunits"/>
    <property type="match status" value="1"/>
</dbReference>
<dbReference type="InterPro" id="IPR003510">
    <property type="entry name" value="Fumarate_red_C"/>
</dbReference>
<proteinExistence type="predicted"/>